<evidence type="ECO:0000313" key="8">
    <source>
        <dbReference type="Proteomes" id="UP000238081"/>
    </source>
</evidence>
<dbReference type="EMBL" id="LRDH01000162">
    <property type="protein sequence ID" value="PPV12125.1"/>
    <property type="molecule type" value="Genomic_DNA"/>
</dbReference>
<dbReference type="GO" id="GO:0015926">
    <property type="term" value="F:glucosidase activity"/>
    <property type="evidence" value="ECO:0007669"/>
    <property type="project" value="InterPro"/>
</dbReference>
<dbReference type="GO" id="GO:0045490">
    <property type="term" value="P:pectin catabolic process"/>
    <property type="evidence" value="ECO:0007669"/>
    <property type="project" value="TreeGrafter"/>
</dbReference>
<evidence type="ECO:0000256" key="4">
    <source>
        <dbReference type="ARBA" id="ARBA00022801"/>
    </source>
</evidence>
<dbReference type="PANTHER" id="PTHR34983:SF1">
    <property type="entry name" value="ARABINOGALACTAN ENDO-BETA-1,4-GALACTANASE A"/>
    <property type="match status" value="1"/>
</dbReference>
<evidence type="ECO:0000256" key="6">
    <source>
        <dbReference type="RuleBase" id="RU361192"/>
    </source>
</evidence>
<dbReference type="SUPFAM" id="SSF51445">
    <property type="entry name" value="(Trans)glycosidases"/>
    <property type="match status" value="1"/>
</dbReference>
<proteinExistence type="inferred from homology"/>
<dbReference type="Proteomes" id="UP000238081">
    <property type="component" value="Unassembled WGS sequence"/>
</dbReference>
<comment type="caution">
    <text evidence="7">The sequence shown here is derived from an EMBL/GenBank/DDBJ whole genome shotgun (WGS) entry which is preliminary data.</text>
</comment>
<dbReference type="Pfam" id="PF07745">
    <property type="entry name" value="Glyco_hydro_53"/>
    <property type="match status" value="1"/>
</dbReference>
<comment type="catalytic activity">
    <reaction evidence="1 6">
        <text>The enzyme specifically hydrolyzes (1-&gt;4)-beta-D-galactosidic linkages in type I arabinogalactans.</text>
        <dbReference type="EC" id="3.2.1.89"/>
    </reaction>
</comment>
<sequence>MKGELQMVNKKNDEETYFAKGADIGWLQQMEVTGYKFYNDNGEEEDCFRILKDHGINSIRLRAWVNPSDDPQSGHCSTDEVVEMAVRAKNMGFRLMIDLHYSDSWADPEKQKKPAAWENHSFEQLVLDVYNYTLEVMNALKAKDVKPEWVQIGNEITSGMLWPDGSIDNFEQLSKLLNSGYEAVKVIYNEAKVIIHLDQGDDRERFIKFFDNHKANGGKYDVIGVSYYPYWIEKDYTETIDNLSNNLIEFVSRYNKEVMVCEVGGEDTSVSNTYDMLKEVIKIVKSISDKKGLGVFYWEPEGAYNWSKYKLSAWGDDGRPTAALDAFLDSNS</sequence>
<dbReference type="Gene3D" id="3.20.20.80">
    <property type="entry name" value="Glycosidases"/>
    <property type="match status" value="1"/>
</dbReference>
<name>A0A2S7F5S4_CLOBU</name>
<comment type="similarity">
    <text evidence="2 6">Belongs to the glycosyl hydrolase 53 family.</text>
</comment>
<dbReference type="PANTHER" id="PTHR34983">
    <property type="entry name" value="ARABINOGALACTAN ENDO-BETA-1,4-GALACTANASE A"/>
    <property type="match status" value="1"/>
</dbReference>
<keyword evidence="5 6" id="KW-0326">Glycosidase</keyword>
<organism evidence="7 8">
    <name type="scientific">Clostridium butyricum</name>
    <dbReference type="NCBI Taxonomy" id="1492"/>
    <lineage>
        <taxon>Bacteria</taxon>
        <taxon>Bacillati</taxon>
        <taxon>Bacillota</taxon>
        <taxon>Clostridia</taxon>
        <taxon>Eubacteriales</taxon>
        <taxon>Clostridiaceae</taxon>
        <taxon>Clostridium</taxon>
    </lineage>
</organism>
<dbReference type="InterPro" id="IPR017853">
    <property type="entry name" value="GH"/>
</dbReference>
<evidence type="ECO:0000256" key="2">
    <source>
        <dbReference type="ARBA" id="ARBA00010687"/>
    </source>
</evidence>
<evidence type="ECO:0000256" key="5">
    <source>
        <dbReference type="ARBA" id="ARBA00023295"/>
    </source>
</evidence>
<dbReference type="InterPro" id="IPR011683">
    <property type="entry name" value="Glyco_hydro_53"/>
</dbReference>
<keyword evidence="4 6" id="KW-0378">Hydrolase</keyword>
<dbReference type="EC" id="3.2.1.89" evidence="3 6"/>
<reference evidence="7 8" key="1">
    <citation type="submission" date="2016-01" db="EMBL/GenBank/DDBJ databases">
        <title>Characterization of the Clostridium difficile lineages that are prevalent in Hong Kong and China.</title>
        <authorList>
            <person name="Kwok J.S.-L."/>
            <person name="Lam W.-Y."/>
            <person name="Ip M."/>
            <person name="Chan T.-F."/>
            <person name="Hawkey P.M."/>
            <person name="Tsui S.K.-W."/>
        </authorList>
    </citation>
    <scope>NUCLEOTIDE SEQUENCE [LARGE SCALE GENOMIC DNA]</scope>
    <source>
        <strain evidence="7 8">300064</strain>
    </source>
</reference>
<evidence type="ECO:0000256" key="1">
    <source>
        <dbReference type="ARBA" id="ARBA00001695"/>
    </source>
</evidence>
<evidence type="ECO:0000313" key="7">
    <source>
        <dbReference type="EMBL" id="PPV12125.1"/>
    </source>
</evidence>
<accession>A0A2S7F5S4</accession>
<dbReference type="GO" id="GO:0031218">
    <property type="term" value="F:arabinogalactan endo-1,4-beta-galactosidase activity"/>
    <property type="evidence" value="ECO:0007669"/>
    <property type="project" value="UniProtKB-EC"/>
</dbReference>
<dbReference type="AlphaFoldDB" id="A0A2S7F5S4"/>
<protein>
    <recommendedName>
        <fullName evidence="3 6">Arabinogalactan endo-beta-1,4-galactanase</fullName>
        <ecNumber evidence="3 6">3.2.1.89</ecNumber>
    </recommendedName>
</protein>
<evidence type="ECO:0000256" key="3">
    <source>
        <dbReference type="ARBA" id="ARBA00012556"/>
    </source>
</evidence>
<gene>
    <name evidence="7" type="ORF">AWN73_05875</name>
</gene>